<dbReference type="AlphaFoldDB" id="A0A5J4QEF4"/>
<dbReference type="PROSITE" id="PS50056">
    <property type="entry name" value="TYR_PHOSPHATASE_2"/>
    <property type="match status" value="1"/>
</dbReference>
<organism evidence="2">
    <name type="scientific">termite gut metagenome</name>
    <dbReference type="NCBI Taxonomy" id="433724"/>
    <lineage>
        <taxon>unclassified sequences</taxon>
        <taxon>metagenomes</taxon>
        <taxon>organismal metagenomes</taxon>
    </lineage>
</organism>
<dbReference type="InterPro" id="IPR029021">
    <property type="entry name" value="Prot-tyrosine_phosphatase-like"/>
</dbReference>
<dbReference type="InterPro" id="IPR026893">
    <property type="entry name" value="Tyr/Ser_Pase_IphP-type"/>
</dbReference>
<gene>
    <name evidence="2" type="ORF">EZS27_030274</name>
</gene>
<dbReference type="Pfam" id="PF13350">
    <property type="entry name" value="Y_phosphatase3"/>
    <property type="match status" value="1"/>
</dbReference>
<dbReference type="InterPro" id="IPR016130">
    <property type="entry name" value="Tyr_Pase_AS"/>
</dbReference>
<accession>A0A5J4QEF4</accession>
<dbReference type="EC" id="3.1.3.48" evidence="2"/>
<dbReference type="SUPFAM" id="SSF52799">
    <property type="entry name" value="(Phosphotyrosine protein) phosphatases II"/>
    <property type="match status" value="1"/>
</dbReference>
<dbReference type="InterPro" id="IPR000387">
    <property type="entry name" value="Tyr_Pase_dom"/>
</dbReference>
<sequence length="277" mass="31408">MQNHKFKLSILFFVLMVEVIACSGNRNTNLQISYKNAPKEYVENRILPLEGALNARDLGGYASADGSHVKWGMIFRTGDLNELTDTDLHYLNQIPIKTIIDFRDSSEIVSAPDKVTASLVNQFFLPIQPGNIIDFNKITPEVAPQILVDVNKMLVSDFQSEYKSFFQLLMNDNNTPLLFHCSAGKDRTGFASALFLASLGVDKETIIQDYLLSKKQVEEKYAGFVAENPVLEPLMTVKREYIEAALDLIDKEYGGMENYLTHYLQVDTLKMRKIYTE</sequence>
<dbReference type="PANTHER" id="PTHR31126">
    <property type="entry name" value="TYROSINE-PROTEIN PHOSPHATASE"/>
    <property type="match status" value="1"/>
</dbReference>
<evidence type="ECO:0000313" key="2">
    <source>
        <dbReference type="EMBL" id="KAA6319882.1"/>
    </source>
</evidence>
<dbReference type="PANTHER" id="PTHR31126:SF1">
    <property type="entry name" value="TYROSINE SPECIFIC PROTEIN PHOSPHATASES DOMAIN-CONTAINING PROTEIN"/>
    <property type="match status" value="1"/>
</dbReference>
<dbReference type="EMBL" id="SNRY01003745">
    <property type="protein sequence ID" value="KAA6319882.1"/>
    <property type="molecule type" value="Genomic_DNA"/>
</dbReference>
<proteinExistence type="predicted"/>
<dbReference type="PROSITE" id="PS00383">
    <property type="entry name" value="TYR_PHOSPHATASE_1"/>
    <property type="match status" value="1"/>
</dbReference>
<dbReference type="Gene3D" id="3.90.190.10">
    <property type="entry name" value="Protein tyrosine phosphatase superfamily"/>
    <property type="match status" value="1"/>
</dbReference>
<evidence type="ECO:0000259" key="1">
    <source>
        <dbReference type="PROSITE" id="PS50056"/>
    </source>
</evidence>
<reference evidence="2" key="1">
    <citation type="submission" date="2019-03" db="EMBL/GenBank/DDBJ databases">
        <title>Single cell metagenomics reveals metabolic interactions within the superorganism composed of flagellate Streblomastix strix and complex community of Bacteroidetes bacteria on its surface.</title>
        <authorList>
            <person name="Treitli S.C."/>
            <person name="Kolisko M."/>
            <person name="Husnik F."/>
            <person name="Keeling P."/>
            <person name="Hampl V."/>
        </authorList>
    </citation>
    <scope>NUCLEOTIDE SEQUENCE</scope>
    <source>
        <strain evidence="2">STM</strain>
    </source>
</reference>
<name>A0A5J4QEF4_9ZZZZ</name>
<feature type="domain" description="Tyrosine specific protein phosphatases" evidence="1">
    <location>
        <begin position="156"/>
        <end position="208"/>
    </location>
</feature>
<protein>
    <submittedName>
        <fullName evidence="2">Tyrosine-protein phosphatase</fullName>
        <ecNumber evidence="2">3.1.3.48</ecNumber>
    </submittedName>
</protein>
<comment type="caution">
    <text evidence="2">The sequence shown here is derived from an EMBL/GenBank/DDBJ whole genome shotgun (WGS) entry which is preliminary data.</text>
</comment>
<dbReference type="GO" id="GO:0004725">
    <property type="term" value="F:protein tyrosine phosphatase activity"/>
    <property type="evidence" value="ECO:0007669"/>
    <property type="project" value="UniProtKB-EC"/>
</dbReference>
<keyword evidence="2" id="KW-0378">Hydrolase</keyword>